<reference evidence="1 2" key="1">
    <citation type="submission" date="2019-06" db="EMBL/GenBank/DDBJ databases">
        <title>Sequencing the genomes of 1000 actinobacteria strains.</title>
        <authorList>
            <person name="Klenk H.-P."/>
        </authorList>
    </citation>
    <scope>NUCLEOTIDE SEQUENCE [LARGE SCALE GENOMIC DNA]</scope>
    <source>
        <strain evidence="1 2">DSM 45679</strain>
    </source>
</reference>
<sequence>MAEQPDGSDTTSTIGWLASGVAAGVGTATTGGGAAGGPGFEYSLDQLRTLKAKWEDLAEAFRADQDHAINIAEAEGPGAEFASEENATMVRNTGMALLGTLKEREDYCWAQAEKFEAAMGQYAANEDDTAAEINKKGGSFL</sequence>
<evidence type="ECO:0000313" key="1">
    <source>
        <dbReference type="EMBL" id="TQJ03294.1"/>
    </source>
</evidence>
<dbReference type="AlphaFoldDB" id="A0A542DJW7"/>
<gene>
    <name evidence="1" type="ORF">FB471_3050</name>
</gene>
<dbReference type="Proteomes" id="UP000320876">
    <property type="component" value="Unassembled WGS sequence"/>
</dbReference>
<dbReference type="EMBL" id="VFML01000001">
    <property type="protein sequence ID" value="TQJ03294.1"/>
    <property type="molecule type" value="Genomic_DNA"/>
</dbReference>
<name>A0A542DJW7_AMYCI</name>
<proteinExistence type="predicted"/>
<comment type="caution">
    <text evidence="1">The sequence shown here is derived from an EMBL/GenBank/DDBJ whole genome shotgun (WGS) entry which is preliminary data.</text>
</comment>
<evidence type="ECO:0008006" key="3">
    <source>
        <dbReference type="Google" id="ProtNLM"/>
    </source>
</evidence>
<organism evidence="1 2">
    <name type="scientific">Amycolatopsis cihanbeyliensis</name>
    <dbReference type="NCBI Taxonomy" id="1128664"/>
    <lineage>
        <taxon>Bacteria</taxon>
        <taxon>Bacillati</taxon>
        <taxon>Actinomycetota</taxon>
        <taxon>Actinomycetes</taxon>
        <taxon>Pseudonocardiales</taxon>
        <taxon>Pseudonocardiaceae</taxon>
        <taxon>Amycolatopsis</taxon>
    </lineage>
</organism>
<evidence type="ECO:0000313" key="2">
    <source>
        <dbReference type="Proteomes" id="UP000320876"/>
    </source>
</evidence>
<protein>
    <recommendedName>
        <fullName evidence="3">Excreted virulence factor EspC (Type VII ESX diderm)</fullName>
    </recommendedName>
</protein>
<keyword evidence="2" id="KW-1185">Reference proteome</keyword>
<accession>A0A542DJW7</accession>
<dbReference type="OrthoDB" id="3624387at2"/>
<dbReference type="RefSeq" id="WP_141998909.1">
    <property type="nucleotide sequence ID" value="NZ_VFML01000001.1"/>
</dbReference>